<dbReference type="SMART" id="SM00409">
    <property type="entry name" value="IG"/>
    <property type="match status" value="2"/>
</dbReference>
<proteinExistence type="predicted"/>
<feature type="domain" description="Ig-like" evidence="1">
    <location>
        <begin position="106"/>
        <end position="236"/>
    </location>
</feature>
<name>A0A1S4LSC2_IXOSC</name>
<dbReference type="InterPro" id="IPR036179">
    <property type="entry name" value="Ig-like_dom_sf"/>
</dbReference>
<accession>A0A1S4LSC2</accession>
<feature type="domain" description="Ig-like" evidence="1">
    <location>
        <begin position="1"/>
        <end position="101"/>
    </location>
</feature>
<dbReference type="VEuPathDB" id="VectorBase:ISCP_034855"/>
<dbReference type="Pfam" id="PF07686">
    <property type="entry name" value="V-set"/>
    <property type="match status" value="1"/>
</dbReference>
<dbReference type="InterPro" id="IPR007110">
    <property type="entry name" value="Ig-like_dom"/>
</dbReference>
<dbReference type="PANTHER" id="PTHR23278:SF19">
    <property type="entry name" value="OBSCURIN"/>
    <property type="match status" value="1"/>
</dbReference>
<dbReference type="InterPro" id="IPR013106">
    <property type="entry name" value="Ig_V-set"/>
</dbReference>
<dbReference type="InterPro" id="IPR013783">
    <property type="entry name" value="Ig-like_fold"/>
</dbReference>
<dbReference type="InParanoid" id="A0A1S4LSC2"/>
<dbReference type="SUPFAM" id="SSF48726">
    <property type="entry name" value="Immunoglobulin"/>
    <property type="match status" value="2"/>
</dbReference>
<dbReference type="OrthoDB" id="6250964at2759"/>
<dbReference type="VEuPathDB" id="VectorBase:ISCW018495"/>
<evidence type="ECO:0000313" key="3">
    <source>
        <dbReference type="Proteomes" id="UP000001555"/>
    </source>
</evidence>
<dbReference type="PROSITE" id="PS50835">
    <property type="entry name" value="IG_LIKE"/>
    <property type="match status" value="2"/>
</dbReference>
<keyword evidence="3" id="KW-1185">Reference proteome</keyword>
<dbReference type="VEuPathDB" id="VectorBase:ISCI018495"/>
<protein>
    <recommendedName>
        <fullName evidence="1">Ig-like domain-containing protein</fullName>
    </recommendedName>
</protein>
<dbReference type="PANTHER" id="PTHR23278">
    <property type="entry name" value="SIDESTEP PROTEIN"/>
    <property type="match status" value="1"/>
</dbReference>
<dbReference type="CDD" id="cd00096">
    <property type="entry name" value="Ig"/>
    <property type="match status" value="1"/>
</dbReference>
<dbReference type="EnsemblMetazoa" id="ISCW018495-RA">
    <property type="protein sequence ID" value="ISCW018495-PA"/>
    <property type="gene ID" value="ISCW018495"/>
</dbReference>
<dbReference type="AlphaFoldDB" id="A0A1S4LSC2"/>
<reference evidence="3" key="1">
    <citation type="submission" date="2008-03" db="EMBL/GenBank/DDBJ databases">
        <title>Annotation of Ixodes scapularis.</title>
        <authorList>
            <consortium name="Ixodes scapularis Genome Project Consortium"/>
            <person name="Caler E."/>
            <person name="Hannick L.I."/>
            <person name="Bidwell S."/>
            <person name="Joardar V."/>
            <person name="Thiagarajan M."/>
            <person name="Amedeo P."/>
            <person name="Galinsky K.J."/>
            <person name="Schobel S."/>
            <person name="Inman J."/>
            <person name="Hostetler J."/>
            <person name="Miller J."/>
            <person name="Hammond M."/>
            <person name="Megy K."/>
            <person name="Lawson D."/>
            <person name="Kodira C."/>
            <person name="Sutton G."/>
            <person name="Meyer J."/>
            <person name="Hill C.A."/>
            <person name="Birren B."/>
            <person name="Nene V."/>
            <person name="Collins F."/>
            <person name="Alarcon-Chaidez F."/>
            <person name="Wikel S."/>
            <person name="Strausberg R."/>
        </authorList>
    </citation>
    <scope>NUCLEOTIDE SEQUENCE [LARGE SCALE GENOMIC DNA]</scope>
    <source>
        <strain evidence="3">Wikel</strain>
    </source>
</reference>
<organism evidence="2 3">
    <name type="scientific">Ixodes scapularis</name>
    <name type="common">Black-legged tick</name>
    <name type="synonym">Deer tick</name>
    <dbReference type="NCBI Taxonomy" id="6945"/>
    <lineage>
        <taxon>Eukaryota</taxon>
        <taxon>Metazoa</taxon>
        <taxon>Ecdysozoa</taxon>
        <taxon>Arthropoda</taxon>
        <taxon>Chelicerata</taxon>
        <taxon>Arachnida</taxon>
        <taxon>Acari</taxon>
        <taxon>Parasitiformes</taxon>
        <taxon>Ixodida</taxon>
        <taxon>Ixodoidea</taxon>
        <taxon>Ixodidae</taxon>
        <taxon>Ixodinae</taxon>
        <taxon>Ixodes</taxon>
    </lineage>
</organism>
<evidence type="ECO:0000313" key="2">
    <source>
        <dbReference type="EnsemblMetazoa" id="ISCW018495-PA"/>
    </source>
</evidence>
<dbReference type="Proteomes" id="UP000001555">
    <property type="component" value="Unassembled WGS sequence"/>
</dbReference>
<reference evidence="2" key="2">
    <citation type="submission" date="2020-05" db="UniProtKB">
        <authorList>
            <consortium name="EnsemblMetazoa"/>
        </authorList>
    </citation>
    <scope>IDENTIFICATION</scope>
    <source>
        <strain evidence="2">wikel</strain>
    </source>
</reference>
<sequence length="244" mass="26930">GGSASLPCNITPPTLDDAVALVLWYRGDSGTPIFSLDARNTPPDAERTFVDDTLGSRAFFNRSGAMATLQLQPVKDVDDGEYRCRVDYKRSRTQNRIVRLNVVVPPTEVVITNRTGEPLRNRPIIGPFNEGSSLTLVCKALGARRDSRRRKRMIAQLFIRAACSGSGRCVFAGRPAPHVTWWLGAELVDDSYSSMGEGVVRNDLVIGKLQRSDLMATYRCQASNNNETVPVSTSVSLDLNREWL</sequence>
<dbReference type="InterPro" id="IPR003599">
    <property type="entry name" value="Ig_sub"/>
</dbReference>
<dbReference type="Gene3D" id="2.60.40.10">
    <property type="entry name" value="Immunoglobulins"/>
    <property type="match status" value="2"/>
</dbReference>
<evidence type="ECO:0000259" key="1">
    <source>
        <dbReference type="PROSITE" id="PS50835"/>
    </source>
</evidence>
<dbReference type="EMBL" id="ABJB010035104">
    <property type="status" value="NOT_ANNOTATED_CDS"/>
    <property type="molecule type" value="Genomic_DNA"/>
</dbReference>